<proteinExistence type="predicted"/>
<dbReference type="RefSeq" id="WP_092727925.1">
    <property type="nucleotide sequence ID" value="NZ_FMXE01000002.1"/>
</dbReference>
<dbReference type="STRING" id="279824.SAMN03080617_00023"/>
<organism evidence="2 3">
    <name type="scientific">Algoriphagus alkaliphilus</name>
    <dbReference type="NCBI Taxonomy" id="279824"/>
    <lineage>
        <taxon>Bacteria</taxon>
        <taxon>Pseudomonadati</taxon>
        <taxon>Bacteroidota</taxon>
        <taxon>Cytophagia</taxon>
        <taxon>Cytophagales</taxon>
        <taxon>Cyclobacteriaceae</taxon>
        <taxon>Algoriphagus</taxon>
    </lineage>
</organism>
<evidence type="ECO:0000313" key="2">
    <source>
        <dbReference type="EMBL" id="SDA37208.1"/>
    </source>
</evidence>
<name>A0A1G5UV54_9BACT</name>
<gene>
    <name evidence="2" type="ORF">SAMN03080617_00023</name>
</gene>
<dbReference type="Proteomes" id="UP000198756">
    <property type="component" value="Unassembled WGS sequence"/>
</dbReference>
<evidence type="ECO:0000313" key="3">
    <source>
        <dbReference type="Proteomes" id="UP000198756"/>
    </source>
</evidence>
<sequence length="394" mass="45690">MDRLLTISERKLQASMPAFVRYLMEKIDWNQRLILILGHRGVGKTTLILQKLKTVVAKKVYLSLDDFYFEENRLILLIEEYYQLGYRYFYLDEAHRYAHWSTDLKSIFDIYDDAFFVVSGSSILELKKGNADLSRRAAVYHLAGLSFREFINIEKDQVLSEISLASIIENHTRASEELTDRFDILRLFEQYLKYGYYPFSRMGADLYYSRLLETTHLVLEMDIGPFEEVSYKTVRSMKKLLYIISESVPFTPNISKLAEKLETSRNTILKILDMLQQAQIINLLYQSVHGISFLQKPEKIYLQNPNLAFALSPSEPNTGNLRETFFLNQVQVSHQVTLPKFGDFMVGDQFVFEIGGSNKTTQQIQGIPNAYLALDQMKIGSGAKIPLWLFGFLY</sequence>
<dbReference type="EMBL" id="FMXE01000002">
    <property type="protein sequence ID" value="SDA37208.1"/>
    <property type="molecule type" value="Genomic_DNA"/>
</dbReference>
<keyword evidence="3" id="KW-1185">Reference proteome</keyword>
<dbReference type="InterPro" id="IPR027417">
    <property type="entry name" value="P-loop_NTPase"/>
</dbReference>
<dbReference type="PANTHER" id="PTHR42990:SF1">
    <property type="entry name" value="AAA+ ATPASE DOMAIN-CONTAINING PROTEIN"/>
    <property type="match status" value="1"/>
</dbReference>
<dbReference type="AlphaFoldDB" id="A0A1G5UV54"/>
<dbReference type="OrthoDB" id="9768467at2"/>
<dbReference type="InterPro" id="IPR041682">
    <property type="entry name" value="AAA_14"/>
</dbReference>
<protein>
    <recommendedName>
        <fullName evidence="1">AAA domain-containing protein</fullName>
    </recommendedName>
</protein>
<accession>A0A1G5UV54</accession>
<evidence type="ECO:0000259" key="1">
    <source>
        <dbReference type="Pfam" id="PF13173"/>
    </source>
</evidence>
<dbReference type="PANTHER" id="PTHR42990">
    <property type="entry name" value="ATPASE"/>
    <property type="match status" value="1"/>
</dbReference>
<reference evidence="3" key="1">
    <citation type="submission" date="2016-10" db="EMBL/GenBank/DDBJ databases">
        <authorList>
            <person name="Varghese N."/>
            <person name="Submissions S."/>
        </authorList>
    </citation>
    <scope>NUCLEOTIDE SEQUENCE [LARGE SCALE GENOMIC DNA]</scope>
    <source>
        <strain evidence="3">DSM 22703</strain>
    </source>
</reference>
<feature type="domain" description="AAA" evidence="1">
    <location>
        <begin position="31"/>
        <end position="150"/>
    </location>
</feature>
<dbReference type="SUPFAM" id="SSF52540">
    <property type="entry name" value="P-loop containing nucleoside triphosphate hydrolases"/>
    <property type="match status" value="1"/>
</dbReference>
<dbReference type="Pfam" id="PF13173">
    <property type="entry name" value="AAA_14"/>
    <property type="match status" value="1"/>
</dbReference>
<dbReference type="Gene3D" id="3.40.50.300">
    <property type="entry name" value="P-loop containing nucleotide triphosphate hydrolases"/>
    <property type="match status" value="1"/>
</dbReference>